<dbReference type="VEuPathDB" id="FungiDB:I7I50_06874"/>
<evidence type="ECO:0000256" key="2">
    <source>
        <dbReference type="ARBA" id="ARBA00022737"/>
    </source>
</evidence>
<organism evidence="5 6">
    <name type="scientific">Ajellomyces capsulatus (strain G186AR / H82 / ATCC MYA-2454 / RMSCC 2432)</name>
    <name type="common">Darling's disease fungus</name>
    <name type="synonym">Histoplasma capsulatum</name>
    <dbReference type="NCBI Taxonomy" id="447093"/>
    <lineage>
        <taxon>Eukaryota</taxon>
        <taxon>Fungi</taxon>
        <taxon>Dikarya</taxon>
        <taxon>Ascomycota</taxon>
        <taxon>Pezizomycotina</taxon>
        <taxon>Eurotiomycetes</taxon>
        <taxon>Eurotiomycetidae</taxon>
        <taxon>Onygenales</taxon>
        <taxon>Ajellomycetaceae</taxon>
        <taxon>Histoplasma</taxon>
    </lineage>
</organism>
<dbReference type="Pfam" id="PF25173">
    <property type="entry name" value="Beta-prop_WDR3_1st"/>
    <property type="match status" value="1"/>
</dbReference>
<dbReference type="PRINTS" id="PR00320">
    <property type="entry name" value="GPROTEINBRPT"/>
</dbReference>
<dbReference type="InterPro" id="IPR027417">
    <property type="entry name" value="P-loop_NTPase"/>
</dbReference>
<feature type="repeat" description="WD" evidence="3">
    <location>
        <begin position="1224"/>
        <end position="1265"/>
    </location>
</feature>
<keyword evidence="6" id="KW-1185">Reference proteome</keyword>
<dbReference type="Pfam" id="PF24883">
    <property type="entry name" value="NPHP3_N"/>
    <property type="match status" value="1"/>
</dbReference>
<dbReference type="SUPFAM" id="SSF53167">
    <property type="entry name" value="Purine and uridine phosphorylases"/>
    <property type="match status" value="1"/>
</dbReference>
<dbReference type="InterPro" id="IPR007111">
    <property type="entry name" value="NACHT_NTPase"/>
</dbReference>
<dbReference type="STRING" id="447093.C0NJH4"/>
<evidence type="ECO:0000313" key="6">
    <source>
        <dbReference type="Proteomes" id="UP000001631"/>
    </source>
</evidence>
<feature type="repeat" description="WD" evidence="3">
    <location>
        <begin position="1308"/>
        <end position="1348"/>
    </location>
</feature>
<feature type="repeat" description="WD" evidence="3">
    <location>
        <begin position="1140"/>
        <end position="1172"/>
    </location>
</feature>
<dbReference type="Proteomes" id="UP000001631">
    <property type="component" value="Unassembled WGS sequence"/>
</dbReference>
<dbReference type="PROSITE" id="PS50837">
    <property type="entry name" value="NACHT"/>
    <property type="match status" value="1"/>
</dbReference>
<dbReference type="InterPro" id="IPR015943">
    <property type="entry name" value="WD40/YVTN_repeat-like_dom_sf"/>
</dbReference>
<keyword evidence="2" id="KW-0677">Repeat</keyword>
<feature type="repeat" description="WD" evidence="3">
    <location>
        <begin position="1182"/>
        <end position="1223"/>
    </location>
</feature>
<dbReference type="PROSITE" id="PS00678">
    <property type="entry name" value="WD_REPEATS_1"/>
    <property type="match status" value="1"/>
</dbReference>
<dbReference type="SUPFAM" id="SSF52540">
    <property type="entry name" value="P-loop containing nucleoside triphosphate hydrolases"/>
    <property type="match status" value="1"/>
</dbReference>
<feature type="repeat" description="WD" evidence="3">
    <location>
        <begin position="1056"/>
        <end position="1097"/>
    </location>
</feature>
<dbReference type="Gene3D" id="2.130.10.10">
    <property type="entry name" value="YVTN repeat-like/Quinoprotein amine dehydrogenase"/>
    <property type="match status" value="4"/>
</dbReference>
<dbReference type="SMART" id="SM00320">
    <property type="entry name" value="WD40"/>
    <property type="match status" value="10"/>
</dbReference>
<proteinExistence type="predicted"/>
<dbReference type="Pfam" id="PF00400">
    <property type="entry name" value="WD40"/>
    <property type="match status" value="5"/>
</dbReference>
<keyword evidence="1 3" id="KW-0853">WD repeat</keyword>
<dbReference type="InterPro" id="IPR020472">
    <property type="entry name" value="WD40_PAC1"/>
</dbReference>
<accession>C0NJH4</accession>
<dbReference type="GO" id="GO:0003824">
    <property type="term" value="F:catalytic activity"/>
    <property type="evidence" value="ECO:0007669"/>
    <property type="project" value="InterPro"/>
</dbReference>
<dbReference type="InterPro" id="IPR056884">
    <property type="entry name" value="NPHP3-like_N"/>
</dbReference>
<dbReference type="InParanoid" id="C0NJH4"/>
<dbReference type="GeneID" id="69036320"/>
<reference evidence="5" key="1">
    <citation type="submission" date="2009-02" db="EMBL/GenBank/DDBJ databases">
        <title>The Genome Sequence of Ajellomyces capsulatus strain G186AR.</title>
        <authorList>
            <consortium name="The Broad Institute Genome Sequencing Platform"/>
            <person name="Champion M."/>
            <person name="Cuomo C."/>
            <person name="Ma L.-J."/>
            <person name="Henn M.R."/>
            <person name="Sil A."/>
            <person name="Goldman B."/>
            <person name="Young S.K."/>
            <person name="Kodira C.D."/>
            <person name="Zeng Q."/>
            <person name="Koehrsen M."/>
            <person name="Alvarado L."/>
            <person name="Berlin A."/>
            <person name="Borenstein D."/>
            <person name="Chen Z."/>
            <person name="Engels R."/>
            <person name="Freedman E."/>
            <person name="Gellesch M."/>
            <person name="Goldberg J."/>
            <person name="Griggs A."/>
            <person name="Gujja S."/>
            <person name="Heiman D."/>
            <person name="Hepburn T."/>
            <person name="Howarth C."/>
            <person name="Jen D."/>
            <person name="Larson L."/>
            <person name="Lewis B."/>
            <person name="Mehta T."/>
            <person name="Park D."/>
            <person name="Pearson M."/>
            <person name="Roberts A."/>
            <person name="Saif S."/>
            <person name="Shea T."/>
            <person name="Shenoy N."/>
            <person name="Sisk P."/>
            <person name="Stolte C."/>
            <person name="Sykes S."/>
            <person name="Walk T."/>
            <person name="White J."/>
            <person name="Yandava C."/>
            <person name="Klein B."/>
            <person name="McEwen J.G."/>
            <person name="Puccia R."/>
            <person name="Goldman G.H."/>
            <person name="Felipe M.S."/>
            <person name="Nino-Vega G."/>
            <person name="San-Blas G."/>
            <person name="Taylor J."/>
            <person name="Mendoza L."/>
            <person name="Galagan J."/>
            <person name="Nusbaum C."/>
            <person name="Birren B."/>
        </authorList>
    </citation>
    <scope>NUCLEOTIDE SEQUENCE</scope>
    <source>
        <strain evidence="5">G186AR</strain>
    </source>
</reference>
<sequence>MNGSKQQDSGSAGSYTVAWICALEEEYFCACRMLDEEFDGPEICGDNDDNTYVYGRIAKHYVVVGCLPAGRYGTNSAARVARDMIRTFPHVRFALMVGIGGGAPSSRNDIRLGDVVVSQPKDGFGGVIQYDLGKMKDGRFQRTGQLNAPPEKLLGVIPEMRRLYSDKRKPDRLTEHLQLLDDMEDYQKPTVDLLYASDYPHLGGQNCDACGSHLVTNRPERQNNRALKIHYGTIASGNSVLKDAKVRDTYTGDQELNILCFETEAAGLMNNVPCLVIRGICDYCDSHKNDDWHKYAALAAAAYARELLLVLRPQRVDAMPLWAGRVAQELQQVVTTVESMDEKITWGKLSSVQEAAFDSFASQYEDGCLPGTRTELLNEVAKWAMSPHGKCILWLKGMAGTGKSTISRTVARMLKKNLGASYFFKRGEGDRGNAKKFFPTLTRQLTLWSSHLRSSVQKALDCDPDIASKSLREQFEKLLLQPLLNLDQLSLQPQTAVIVIDALDECEHDQDVRNIIRLLPLLQKAKSICLRIFLTSRPELPISLGFAGIGDNEYQNLALHEIPEEVTRCDIRLFLQARFEQIRHDRNISQDWPGDDVIQELVTISAPLFISAATVCRYIENLKWEPKLRLVELLKDQAKYVSRMDKTYLPILTRLLDDPESDELEQQQLLQEFQDIVGVIILLEVPLSINALSLFLGIGADQISNRLDLFQSVLRVPSNRDQPVRILHLSFRDFLVQSRTEFFIDELKKHKDIAKSCLKIMQSYLQKDICNLASPGTIRADISPQDIHQYLPPGLQYSCRYWVHHLKSGQALFSEIENVRLFLQKHFLHWVEAMSLLSLISEVVGMLDLLYTEVPGDDNSGLANFLHDAKRFVLKNRQIADQAPLQIYYAGLIFAPQTTIIRTEFKQDLPSRICQFPQVNEKWSAELQTLEGHSNSVWSVAFSPNGRLLASGSSDNTIWLWDPATGALEHTLEGHSGPVLSVAFSSDGQLLASGSSDNTIQLWDPATGVLKHILEGHSNLVSSVAFSPDGQLLASGSFDNTIQLWNPATGALKHILEGHSDSVLSVAFSSNEQLLASGSSDNTIQLWDPATGALKHTLEGHTGSVRSVAFSSDGQLLASGSSDNTIQLWDPATGVLKHILGGHSETVWSVAFSSDEQLLASGSSDNTIQLWDPATGVLKHILEGHSDLVSSVAFSPDGQLLVSGSFDKTVRFWDPATDTLKHTLEDHLDKLYLVVFSSDGQLLASCSSDNTIRLWNSVTGALKHTIRGHSDVVQSVAFSPDGQLLASGSFDKTARLWNLAMGTLKHTLEGHSDGVYSVAFSPNSQLLASGSDKTVRLWNPATGALQETLSTEGIVSRLEFSQDSLYLNTNLGPFKIQSGRGNPIYNSPSTNPEIFIQRDNWITLNGERVLWLPPEARPRCSAIKSHKLALGYVSGRVSFIGFRAS</sequence>
<dbReference type="InterPro" id="IPR035994">
    <property type="entry name" value="Nucleoside_phosphorylase_sf"/>
</dbReference>
<feature type="repeat" description="WD" evidence="3">
    <location>
        <begin position="972"/>
        <end position="1004"/>
    </location>
</feature>
<evidence type="ECO:0000259" key="4">
    <source>
        <dbReference type="PROSITE" id="PS50837"/>
    </source>
</evidence>
<evidence type="ECO:0000256" key="3">
    <source>
        <dbReference type="PROSITE-ProRule" id="PRU00221"/>
    </source>
</evidence>
<protein>
    <submittedName>
        <fullName evidence="5">WD domain-containing protein</fullName>
    </submittedName>
</protein>
<dbReference type="PANTHER" id="PTHR19848">
    <property type="entry name" value="WD40 REPEAT PROTEIN"/>
    <property type="match status" value="1"/>
</dbReference>
<dbReference type="PANTHER" id="PTHR19848:SF8">
    <property type="entry name" value="F-BOX AND WD REPEAT DOMAIN CONTAINING 7"/>
    <property type="match status" value="1"/>
</dbReference>
<feature type="domain" description="NACHT" evidence="4">
    <location>
        <begin position="391"/>
        <end position="538"/>
    </location>
</feature>
<dbReference type="InterPro" id="IPR001680">
    <property type="entry name" value="WD40_rpt"/>
</dbReference>
<dbReference type="RefSeq" id="XP_045288496.1">
    <property type="nucleotide sequence ID" value="XM_045430353.1"/>
</dbReference>
<evidence type="ECO:0000256" key="1">
    <source>
        <dbReference type="ARBA" id="ARBA00022574"/>
    </source>
</evidence>
<dbReference type="GO" id="GO:0009116">
    <property type="term" value="P:nucleoside metabolic process"/>
    <property type="evidence" value="ECO:0007669"/>
    <property type="project" value="InterPro"/>
</dbReference>
<feature type="repeat" description="WD" evidence="3">
    <location>
        <begin position="1266"/>
        <end position="1307"/>
    </location>
</feature>
<feature type="repeat" description="WD" evidence="3">
    <location>
        <begin position="1098"/>
        <end position="1130"/>
    </location>
</feature>
<dbReference type="VEuPathDB" id="FungiDB:I7I50_09066"/>
<dbReference type="Gene3D" id="3.40.50.300">
    <property type="entry name" value="P-loop containing nucleotide triphosphate hydrolases"/>
    <property type="match status" value="1"/>
</dbReference>
<dbReference type="EMBL" id="GG663366">
    <property type="protein sequence ID" value="EEH08015.1"/>
    <property type="molecule type" value="Genomic_DNA"/>
</dbReference>
<evidence type="ECO:0000313" key="5">
    <source>
        <dbReference type="EMBL" id="EEH08015.1"/>
    </source>
</evidence>
<feature type="repeat" description="WD" evidence="3">
    <location>
        <begin position="930"/>
        <end position="971"/>
    </location>
</feature>
<dbReference type="InterPro" id="IPR019775">
    <property type="entry name" value="WD40_repeat_CS"/>
</dbReference>
<dbReference type="VEuPathDB" id="FungiDB:I7I50_06873"/>
<dbReference type="AlphaFoldDB" id="C0NJH4"/>
<dbReference type="Gene3D" id="3.40.50.1580">
    <property type="entry name" value="Nucleoside phosphorylase domain"/>
    <property type="match status" value="1"/>
</dbReference>
<dbReference type="HOGENOM" id="CLU_000288_6_16_1"/>
<name>C0NJH4_AJECG</name>
<dbReference type="CDD" id="cd00200">
    <property type="entry name" value="WD40"/>
    <property type="match status" value="2"/>
</dbReference>
<dbReference type="PROSITE" id="PS50082">
    <property type="entry name" value="WD_REPEATS_2"/>
    <property type="match status" value="10"/>
</dbReference>
<feature type="repeat" description="WD" evidence="3">
    <location>
        <begin position="1014"/>
        <end position="1055"/>
    </location>
</feature>
<gene>
    <name evidence="5" type="ORF">HCBG_03304</name>
</gene>
<dbReference type="InterPro" id="IPR036322">
    <property type="entry name" value="WD40_repeat_dom_sf"/>
</dbReference>
<dbReference type="SUPFAM" id="SSF50978">
    <property type="entry name" value="WD40 repeat-like"/>
    <property type="match status" value="2"/>
</dbReference>
<dbReference type="PROSITE" id="PS50294">
    <property type="entry name" value="WD_REPEATS_REGION"/>
    <property type="match status" value="10"/>
</dbReference>